<accession>A0A381VF43</accession>
<keyword evidence="3" id="KW-0175">Coiled coil</keyword>
<evidence type="ECO:0000313" key="4">
    <source>
        <dbReference type="EMBL" id="SVA38033.1"/>
    </source>
</evidence>
<dbReference type="InterPro" id="IPR051685">
    <property type="entry name" value="Ycf3/AcsC/BcsC/TPR_MFPF"/>
</dbReference>
<dbReference type="PROSITE" id="PS50005">
    <property type="entry name" value="TPR"/>
    <property type="match status" value="1"/>
</dbReference>
<feature type="non-terminal residue" evidence="4">
    <location>
        <position position="341"/>
    </location>
</feature>
<proteinExistence type="predicted"/>
<dbReference type="SMART" id="SM00028">
    <property type="entry name" value="TPR"/>
    <property type="match status" value="3"/>
</dbReference>
<name>A0A381VF43_9ZZZZ</name>
<dbReference type="Gene3D" id="1.20.1480.30">
    <property type="entry name" value="Designed four-helix bundle protein"/>
    <property type="match status" value="1"/>
</dbReference>
<keyword evidence="1" id="KW-0677">Repeat</keyword>
<dbReference type="InterPro" id="IPR011990">
    <property type="entry name" value="TPR-like_helical_dom_sf"/>
</dbReference>
<evidence type="ECO:0000256" key="2">
    <source>
        <dbReference type="ARBA" id="ARBA00022803"/>
    </source>
</evidence>
<dbReference type="EMBL" id="UINC01008451">
    <property type="protein sequence ID" value="SVA38033.1"/>
    <property type="molecule type" value="Genomic_DNA"/>
</dbReference>
<dbReference type="PANTHER" id="PTHR44943">
    <property type="entry name" value="CELLULOSE SYNTHASE OPERON PROTEIN C"/>
    <property type="match status" value="1"/>
</dbReference>
<dbReference type="SUPFAM" id="SSF48452">
    <property type="entry name" value="TPR-like"/>
    <property type="match status" value="1"/>
</dbReference>
<organism evidence="4">
    <name type="scientific">marine metagenome</name>
    <dbReference type="NCBI Taxonomy" id="408172"/>
    <lineage>
        <taxon>unclassified sequences</taxon>
        <taxon>metagenomes</taxon>
        <taxon>ecological metagenomes</taxon>
    </lineage>
</organism>
<evidence type="ECO:0000256" key="3">
    <source>
        <dbReference type="SAM" id="Coils"/>
    </source>
</evidence>
<protein>
    <submittedName>
        <fullName evidence="4">Uncharacterized protein</fullName>
    </submittedName>
</protein>
<feature type="coiled-coil region" evidence="3">
    <location>
        <begin position="205"/>
        <end position="336"/>
    </location>
</feature>
<dbReference type="Pfam" id="PF13374">
    <property type="entry name" value="TPR_10"/>
    <property type="match status" value="1"/>
</dbReference>
<dbReference type="PANTHER" id="PTHR44943:SF8">
    <property type="entry name" value="TPR REPEAT-CONTAINING PROTEIN MJ0263"/>
    <property type="match status" value="1"/>
</dbReference>
<gene>
    <name evidence="4" type="ORF">METZ01_LOCUS90887</name>
</gene>
<feature type="non-terminal residue" evidence="4">
    <location>
        <position position="1"/>
    </location>
</feature>
<dbReference type="InterPro" id="IPR019734">
    <property type="entry name" value="TPR_rpt"/>
</dbReference>
<evidence type="ECO:0000256" key="1">
    <source>
        <dbReference type="ARBA" id="ARBA00022737"/>
    </source>
</evidence>
<reference evidence="4" key="1">
    <citation type="submission" date="2018-05" db="EMBL/GenBank/DDBJ databases">
        <authorList>
            <person name="Lanie J.A."/>
            <person name="Ng W.-L."/>
            <person name="Kazmierczak K.M."/>
            <person name="Andrzejewski T.M."/>
            <person name="Davidsen T.M."/>
            <person name="Wayne K.J."/>
            <person name="Tettelin H."/>
            <person name="Glass J.I."/>
            <person name="Rusch D."/>
            <person name="Podicherti R."/>
            <person name="Tsui H.-C.T."/>
            <person name="Winkler M.E."/>
        </authorList>
    </citation>
    <scope>NUCLEOTIDE SEQUENCE</scope>
</reference>
<sequence length="341" mass="38612">MQPIKYLLSVTITTFFCISISFAQISYEDIQILIEKDKYKEALNLTEDHLSRNKTDVKFQFLKGLILAHLNRYTDAEKVFHKIAEENPALPEPLNNLAVIYAVQGKYIEAEDMLKKALDTNSNYATTYNNLGDIYAKAASRAYNKALGLGVSKATNQEKLLLLNELILPQTKLIESLEQENLELKKVVKDSVASIEERKRTIAIKNEQLAKLGETQRSIQKLTQEKAELNVKMNELKSSLDEVMYSLTLKDEQLAKLESTQKSLQSLAEENNKLKNRLSQTEGSLGELNRSLTLKDEQLAKLESTQKSLQSLAEENNKLKNRLSQTEGSLGELNRSLTLKD</sequence>
<dbReference type="AlphaFoldDB" id="A0A381VF43"/>
<dbReference type="Gene3D" id="1.25.40.10">
    <property type="entry name" value="Tetratricopeptide repeat domain"/>
    <property type="match status" value="1"/>
</dbReference>
<keyword evidence="2" id="KW-0802">TPR repeat</keyword>